<dbReference type="SUPFAM" id="SSF48264">
    <property type="entry name" value="Cytochrome P450"/>
    <property type="match status" value="1"/>
</dbReference>
<keyword evidence="2" id="KW-1185">Reference proteome</keyword>
<dbReference type="Proteomes" id="UP000789901">
    <property type="component" value="Unassembled WGS sequence"/>
</dbReference>
<proteinExistence type="predicted"/>
<protein>
    <submittedName>
        <fullName evidence="1">14668_t:CDS:1</fullName>
    </submittedName>
</protein>
<dbReference type="Gene3D" id="1.10.630.10">
    <property type="entry name" value="Cytochrome P450"/>
    <property type="match status" value="2"/>
</dbReference>
<dbReference type="Pfam" id="PF00067">
    <property type="entry name" value="p450"/>
    <property type="match status" value="1"/>
</dbReference>
<feature type="non-terminal residue" evidence="1">
    <location>
        <position position="208"/>
    </location>
</feature>
<dbReference type="InterPro" id="IPR001128">
    <property type="entry name" value="Cyt_P450"/>
</dbReference>
<reference evidence="1 2" key="1">
    <citation type="submission" date="2021-06" db="EMBL/GenBank/DDBJ databases">
        <authorList>
            <person name="Kallberg Y."/>
            <person name="Tangrot J."/>
            <person name="Rosling A."/>
        </authorList>
    </citation>
    <scope>NUCLEOTIDE SEQUENCE [LARGE SCALE GENOMIC DNA]</scope>
    <source>
        <strain evidence="1 2">120-4 pot B 10/14</strain>
    </source>
</reference>
<sequence>MFNEPHLIITDPQLVQKILTSYDSQGVANLRAIAFNLFGNGLGFNYEFNSLKVKSELAKAYEIMSSYNQFLLLSVLIDFFSFVRKLLFDYNIRYNNSLKVASKILENLVIEHQKNLIKGKDLLSLLVKVNEVTPNHEKLIHNKLVNQLHDEIIKAFSDQNHQPTLDKINQLKYLKCIFKKTLRIIPPTQIIHSITTKDEAPNDYIVPK</sequence>
<gene>
    <name evidence="1" type="ORF">GMARGA_LOCUS22277</name>
</gene>
<evidence type="ECO:0000313" key="1">
    <source>
        <dbReference type="EMBL" id="CAG8796840.1"/>
    </source>
</evidence>
<dbReference type="InterPro" id="IPR036396">
    <property type="entry name" value="Cyt_P450_sf"/>
</dbReference>
<dbReference type="EMBL" id="CAJVQB010021347">
    <property type="protein sequence ID" value="CAG8796840.1"/>
    <property type="molecule type" value="Genomic_DNA"/>
</dbReference>
<accession>A0ABN7VT96</accession>
<comment type="caution">
    <text evidence="1">The sequence shown here is derived from an EMBL/GenBank/DDBJ whole genome shotgun (WGS) entry which is preliminary data.</text>
</comment>
<name>A0ABN7VT96_GIGMA</name>
<organism evidence="1 2">
    <name type="scientific">Gigaspora margarita</name>
    <dbReference type="NCBI Taxonomy" id="4874"/>
    <lineage>
        <taxon>Eukaryota</taxon>
        <taxon>Fungi</taxon>
        <taxon>Fungi incertae sedis</taxon>
        <taxon>Mucoromycota</taxon>
        <taxon>Glomeromycotina</taxon>
        <taxon>Glomeromycetes</taxon>
        <taxon>Diversisporales</taxon>
        <taxon>Gigasporaceae</taxon>
        <taxon>Gigaspora</taxon>
    </lineage>
</organism>
<evidence type="ECO:0000313" key="2">
    <source>
        <dbReference type="Proteomes" id="UP000789901"/>
    </source>
</evidence>